<keyword evidence="1" id="KW-0472">Membrane</keyword>
<comment type="caution">
    <text evidence="2">The sequence shown here is derived from an EMBL/GenBank/DDBJ whole genome shotgun (WGS) entry which is preliminary data.</text>
</comment>
<name>A0A178V9G4_ARATH</name>
<keyword evidence="1" id="KW-1133">Transmembrane helix</keyword>
<keyword evidence="1" id="KW-0812">Transmembrane</keyword>
<sequence>MYVSIVSKLKLLTIANTYLVWIPLPYKNIDYSTHRNSLMARAKTLEPSVAPCPVKSSTAHDIALLWVRVLLNGTDLNKLCGWISAYNLQTWPPNVWKTFERFWQVSASCFSPQIQIFYDLEGLRAAPLQSVESLLLQPSSFIERTMCMSPSFMEKTFSPWMCYWFPVSKPRDLSLILTSLLYLVEEVMCLVPARLEVLDSLSTSQCQLTNDYPPSSRFVRGCGFDSPSTRMWQVALPCMSQSHGSAVELSYLLFVLINVFNVVLLLALVELLIFVILFIF</sequence>
<protein>
    <submittedName>
        <fullName evidence="2">Uncharacterized protein</fullName>
    </submittedName>
</protein>
<organism evidence="2 3">
    <name type="scientific">Arabidopsis thaliana</name>
    <name type="common">Mouse-ear cress</name>
    <dbReference type="NCBI Taxonomy" id="3702"/>
    <lineage>
        <taxon>Eukaryota</taxon>
        <taxon>Viridiplantae</taxon>
        <taxon>Streptophyta</taxon>
        <taxon>Embryophyta</taxon>
        <taxon>Tracheophyta</taxon>
        <taxon>Spermatophyta</taxon>
        <taxon>Magnoliopsida</taxon>
        <taxon>eudicotyledons</taxon>
        <taxon>Gunneridae</taxon>
        <taxon>Pentapetalae</taxon>
        <taxon>rosids</taxon>
        <taxon>malvids</taxon>
        <taxon>Brassicales</taxon>
        <taxon>Brassicaceae</taxon>
        <taxon>Camelineae</taxon>
        <taxon>Arabidopsis</taxon>
    </lineage>
</organism>
<reference evidence="3" key="1">
    <citation type="journal article" date="2016" name="Proc. Natl. Acad. Sci. U.S.A.">
        <title>Chromosome-level assembly of Arabidopsis thaliana Ler reveals the extent of translocation and inversion polymorphisms.</title>
        <authorList>
            <person name="Zapata L."/>
            <person name="Ding J."/>
            <person name="Willing E.M."/>
            <person name="Hartwig B."/>
            <person name="Bezdan D."/>
            <person name="Jiao W.B."/>
            <person name="Patel V."/>
            <person name="Velikkakam James G."/>
            <person name="Koornneef M."/>
            <person name="Ossowski S."/>
            <person name="Schneeberger K."/>
        </authorList>
    </citation>
    <scope>NUCLEOTIDE SEQUENCE [LARGE SCALE GENOMIC DNA]</scope>
    <source>
        <strain evidence="3">cv. Landsberg erecta</strain>
    </source>
</reference>
<evidence type="ECO:0000256" key="1">
    <source>
        <dbReference type="SAM" id="Phobius"/>
    </source>
</evidence>
<proteinExistence type="predicted"/>
<evidence type="ECO:0000313" key="2">
    <source>
        <dbReference type="EMBL" id="OAP02331.1"/>
    </source>
</evidence>
<feature type="transmembrane region" description="Helical" evidence="1">
    <location>
        <begin position="251"/>
        <end position="279"/>
    </location>
</feature>
<dbReference type="AlphaFoldDB" id="A0A178V9G4"/>
<dbReference type="EMBL" id="LUHQ01000003">
    <property type="protein sequence ID" value="OAP02331.1"/>
    <property type="molecule type" value="Genomic_DNA"/>
</dbReference>
<gene>
    <name evidence="2" type="ordered locus">AXX17_At3g35310</name>
</gene>
<evidence type="ECO:0000313" key="3">
    <source>
        <dbReference type="Proteomes" id="UP000078284"/>
    </source>
</evidence>
<accession>A0A178V9G4</accession>
<dbReference type="Proteomes" id="UP000078284">
    <property type="component" value="Chromosome 3"/>
</dbReference>